<dbReference type="RefSeq" id="WP_263269591.1">
    <property type="nucleotide sequence ID" value="NZ_CP081201.1"/>
</dbReference>
<keyword evidence="1" id="KW-0812">Transmembrane</keyword>
<dbReference type="EMBL" id="CP081201">
    <property type="protein sequence ID" value="UXZ96558.1"/>
    <property type="molecule type" value="Genomic_DNA"/>
</dbReference>
<feature type="transmembrane region" description="Helical" evidence="1">
    <location>
        <begin position="34"/>
        <end position="54"/>
    </location>
</feature>
<feature type="transmembrane region" description="Helical" evidence="1">
    <location>
        <begin position="60"/>
        <end position="79"/>
    </location>
</feature>
<keyword evidence="1" id="KW-0472">Membrane</keyword>
<dbReference type="Proteomes" id="UP001063228">
    <property type="component" value="Chromosome"/>
</dbReference>
<feature type="transmembrane region" description="Helical" evidence="1">
    <location>
        <begin position="195"/>
        <end position="215"/>
    </location>
</feature>
<organism evidence="2 3">
    <name type="scientific">Pseudomonas phytophila</name>
    <dbReference type="NCBI Taxonomy" id="2867264"/>
    <lineage>
        <taxon>Bacteria</taxon>
        <taxon>Pseudomonadati</taxon>
        <taxon>Pseudomonadota</taxon>
        <taxon>Gammaproteobacteria</taxon>
        <taxon>Pseudomonadales</taxon>
        <taxon>Pseudomonadaceae</taxon>
        <taxon>Pseudomonas</taxon>
    </lineage>
</organism>
<reference evidence="2" key="1">
    <citation type="submission" date="2021-08" db="EMBL/GenBank/DDBJ databases">
        <title>Complete genome sequence of Pseudomonas phytophila.</title>
        <authorList>
            <person name="Weir B.S."/>
            <person name="Templeton M.D."/>
            <person name="Arshed S."/>
            <person name="Andersen M.T."/>
            <person name="Jayaraman J."/>
        </authorList>
    </citation>
    <scope>NUCLEOTIDE SEQUENCE</scope>
    <source>
        <strain evidence="2">ICMP 23753</strain>
    </source>
</reference>
<evidence type="ECO:0000313" key="2">
    <source>
        <dbReference type="EMBL" id="UXZ96558.1"/>
    </source>
</evidence>
<protein>
    <recommendedName>
        <fullName evidence="4">DUF2868 domain-containing protein</fullName>
    </recommendedName>
</protein>
<keyword evidence="1" id="KW-1133">Transmembrane helix</keyword>
<evidence type="ECO:0000313" key="3">
    <source>
        <dbReference type="Proteomes" id="UP001063228"/>
    </source>
</evidence>
<evidence type="ECO:0008006" key="4">
    <source>
        <dbReference type="Google" id="ProtNLM"/>
    </source>
</evidence>
<keyword evidence="3" id="KW-1185">Reference proteome</keyword>
<feature type="transmembrane region" description="Helical" evidence="1">
    <location>
        <begin position="162"/>
        <end position="183"/>
    </location>
</feature>
<evidence type="ECO:0000256" key="1">
    <source>
        <dbReference type="SAM" id="Phobius"/>
    </source>
</evidence>
<accession>A0ABY6FG01</accession>
<sequence length="293" mass="33382">MSVTQLHIDLEKYFQLFERVPLKAAWRRRDSRTCLVWTAACVIALTSALIWLPGTTLTHYVPALFPILLITMICAIHMGEIYAQIRADHLGAGPISSPAERLQLQQQWLCELYDCQPRHLVDKARYLRELWEERLEIRRLASNDNMGPRFAAFFRLPDPARFIGLLVAVAAMFATMITLGGNIDSIFQALQDWKTIAVNVVIGTFLAVELVLLWIMTTGMIREIGPSILEQIGLLPLNSRRVYRYLLTIHLASEPIAPSGKKLSRFLKVISLFFVPISELWIKERAQISTNPK</sequence>
<proteinExistence type="predicted"/>
<name>A0ABY6FG01_9PSED</name>
<gene>
    <name evidence="2" type="ORF">K3169_01160</name>
</gene>